<dbReference type="InterPro" id="IPR047656">
    <property type="entry name" value="IS481-like_transpos"/>
</dbReference>
<dbReference type="NCBIfam" id="NF033577">
    <property type="entry name" value="transpos_IS481"/>
    <property type="match status" value="1"/>
</dbReference>
<dbReference type="AlphaFoldDB" id="A0A068RAJ3"/>
<dbReference type="GO" id="GO:0015074">
    <property type="term" value="P:DNA integration"/>
    <property type="evidence" value="ECO:0007669"/>
    <property type="project" value="InterPro"/>
</dbReference>
<protein>
    <submittedName>
        <fullName evidence="3">Integrase, IS481 family</fullName>
    </submittedName>
</protein>
<reference evidence="3" key="2">
    <citation type="journal article" date="2014" name="Genome Biol. Evol.">
        <title>Settling down: the genome of Serratia symbiotica from the aphid Cinara tujafilina zooms in on the process of accommodation to a cooperative intracellular life.</title>
        <authorList>
            <person name="Manzano-Marin A."/>
            <person name="Latorre A."/>
        </authorList>
    </citation>
    <scope>NUCLEOTIDE SEQUENCE</scope>
    <source>
        <strain evidence="3">SCt-VLC</strain>
    </source>
</reference>
<feature type="coiled-coil region" evidence="1">
    <location>
        <begin position="113"/>
        <end position="140"/>
    </location>
</feature>
<gene>
    <name evidence="3" type="ORF">SCTVLC_1046</name>
</gene>
<evidence type="ECO:0000256" key="1">
    <source>
        <dbReference type="SAM" id="Coils"/>
    </source>
</evidence>
<dbReference type="OrthoDB" id="9774685at2"/>
<evidence type="ECO:0000259" key="2">
    <source>
        <dbReference type="PROSITE" id="PS50994"/>
    </source>
</evidence>
<dbReference type="InterPro" id="IPR012337">
    <property type="entry name" value="RNaseH-like_sf"/>
</dbReference>
<dbReference type="PROSITE" id="PS50994">
    <property type="entry name" value="INTEGRASE"/>
    <property type="match status" value="1"/>
</dbReference>
<dbReference type="InterPro" id="IPR036397">
    <property type="entry name" value="RNaseH_sf"/>
</dbReference>
<name>A0A068RAJ3_9GAMM</name>
<accession>A0A068RAJ3</accession>
<proteinExistence type="predicted"/>
<dbReference type="SUPFAM" id="SSF53098">
    <property type="entry name" value="Ribonuclease H-like"/>
    <property type="match status" value="1"/>
</dbReference>
<dbReference type="RefSeq" id="WP_061770219.1">
    <property type="nucleotide sequence ID" value="NZ_FR904232.1"/>
</dbReference>
<dbReference type="Pfam" id="PF13551">
    <property type="entry name" value="HTH_29"/>
    <property type="match status" value="1"/>
</dbReference>
<dbReference type="EMBL" id="FR904232">
    <property type="protein sequence ID" value="CDG47772.1"/>
    <property type="molecule type" value="Genomic_DNA"/>
</dbReference>
<dbReference type="InterPro" id="IPR001584">
    <property type="entry name" value="Integrase_cat-core"/>
</dbReference>
<sequence>MLYTTNPVIKHKTGLLNLAEELSNVSKARNKARKIMGVSCDTFYRYRELADEGGVDSLINRSRRAPNLKNCTDDATEHAVVNYAIDFPAHGQQRTSNELRKKGVFISGSGVRSVWLRHNLENFKKRLKALEEKVARDGIELTDSQIAALERKASDGEVCGEIETAHPGYLGSQDTFYVGSLRGVGRIYQQTFVDTYSKVAHCKLYVTKTPITAADLLNDRVLPFYASQGLPVLRILTDRGTEYCGKVEQHDYQLYLAINDIDHTKTKAMSPQTNGICERFHRTILQEFYQVAFRKKLYGELDTLQSDLDEWLAHYNNERTHQGKMCCGRTPMETLLDGKRIWAEKNLNQM</sequence>
<reference evidence="3" key="1">
    <citation type="submission" date="2013-06" db="EMBL/GenBank/DDBJ databases">
        <authorList>
            <person name="Mazano-Marin A."/>
        </authorList>
    </citation>
    <scope>NUCLEOTIDE SEQUENCE</scope>
    <source>
        <strain evidence="3">SCt-VLC</strain>
    </source>
</reference>
<dbReference type="Gene3D" id="3.30.420.10">
    <property type="entry name" value="Ribonuclease H-like superfamily/Ribonuclease H"/>
    <property type="match status" value="1"/>
</dbReference>
<evidence type="ECO:0000313" key="3">
    <source>
        <dbReference type="EMBL" id="CDG47772.1"/>
    </source>
</evidence>
<dbReference type="Pfam" id="PF13683">
    <property type="entry name" value="rve_3"/>
    <property type="match status" value="1"/>
</dbReference>
<dbReference type="GO" id="GO:0003676">
    <property type="term" value="F:nucleic acid binding"/>
    <property type="evidence" value="ECO:0007669"/>
    <property type="project" value="InterPro"/>
</dbReference>
<organism evidence="3">
    <name type="scientific">Serratia symbiotica SCt-VLC</name>
    <dbReference type="NCBI Taxonomy" id="1347341"/>
    <lineage>
        <taxon>Bacteria</taxon>
        <taxon>Pseudomonadati</taxon>
        <taxon>Pseudomonadota</taxon>
        <taxon>Gammaproteobacteria</taxon>
        <taxon>Enterobacterales</taxon>
        <taxon>Yersiniaceae</taxon>
        <taxon>Serratia</taxon>
        <taxon>Serratia symbiotica</taxon>
    </lineage>
</organism>
<feature type="domain" description="Integrase catalytic" evidence="2">
    <location>
        <begin position="163"/>
        <end position="339"/>
    </location>
</feature>
<keyword evidence="1" id="KW-0175">Coiled coil</keyword>